<reference evidence="2" key="1">
    <citation type="submission" date="2020-03" db="EMBL/GenBank/DDBJ databases">
        <authorList>
            <person name="Weist P."/>
        </authorList>
    </citation>
    <scope>NUCLEOTIDE SEQUENCE</scope>
</reference>
<organism evidence="2 3">
    <name type="scientific">Pleuronectes platessa</name>
    <name type="common">European plaice</name>
    <dbReference type="NCBI Taxonomy" id="8262"/>
    <lineage>
        <taxon>Eukaryota</taxon>
        <taxon>Metazoa</taxon>
        <taxon>Chordata</taxon>
        <taxon>Craniata</taxon>
        <taxon>Vertebrata</taxon>
        <taxon>Euteleostomi</taxon>
        <taxon>Actinopterygii</taxon>
        <taxon>Neopterygii</taxon>
        <taxon>Teleostei</taxon>
        <taxon>Neoteleostei</taxon>
        <taxon>Acanthomorphata</taxon>
        <taxon>Carangaria</taxon>
        <taxon>Pleuronectiformes</taxon>
        <taxon>Pleuronectoidei</taxon>
        <taxon>Pleuronectidae</taxon>
        <taxon>Pleuronectes</taxon>
    </lineage>
</organism>
<sequence length="162" mass="17342">MRSPIGSFSYYTLRFGLLQLPHRAPRDLSGAVLVYHPDIPGGKRASSSPAVQASAAAGGGLVQQLGEGNTGPSIRAHRRSWGQEVTESEPEPPRCLSTGGTKRDGNREETSEQLNDAIWQILSSDDITSLRSSMAQNGDETPEIESESDGGNRHQKSVSALN</sequence>
<accession>A0A9N7TQE8</accession>
<evidence type="ECO:0000313" key="3">
    <source>
        <dbReference type="Proteomes" id="UP001153269"/>
    </source>
</evidence>
<name>A0A9N7TQE8_PLEPL</name>
<feature type="region of interest" description="Disordered" evidence="1">
    <location>
        <begin position="42"/>
        <end position="113"/>
    </location>
</feature>
<gene>
    <name evidence="2" type="ORF">PLEPLA_LOCUS4992</name>
</gene>
<dbReference type="EMBL" id="CADEAL010000251">
    <property type="protein sequence ID" value="CAB1417190.1"/>
    <property type="molecule type" value="Genomic_DNA"/>
</dbReference>
<feature type="region of interest" description="Disordered" evidence="1">
    <location>
        <begin position="131"/>
        <end position="162"/>
    </location>
</feature>
<keyword evidence="3" id="KW-1185">Reference proteome</keyword>
<feature type="compositionally biased region" description="Low complexity" evidence="1">
    <location>
        <begin position="45"/>
        <end position="66"/>
    </location>
</feature>
<comment type="caution">
    <text evidence="2">The sequence shown here is derived from an EMBL/GenBank/DDBJ whole genome shotgun (WGS) entry which is preliminary data.</text>
</comment>
<feature type="compositionally biased region" description="Basic and acidic residues" evidence="1">
    <location>
        <begin position="101"/>
        <end position="110"/>
    </location>
</feature>
<dbReference type="Proteomes" id="UP001153269">
    <property type="component" value="Unassembled WGS sequence"/>
</dbReference>
<proteinExistence type="predicted"/>
<dbReference type="AlphaFoldDB" id="A0A9N7TQE8"/>
<protein>
    <submittedName>
        <fullName evidence="2">Uncharacterized protein</fullName>
    </submittedName>
</protein>
<evidence type="ECO:0000313" key="2">
    <source>
        <dbReference type="EMBL" id="CAB1417190.1"/>
    </source>
</evidence>
<evidence type="ECO:0000256" key="1">
    <source>
        <dbReference type="SAM" id="MobiDB-lite"/>
    </source>
</evidence>